<evidence type="ECO:0000313" key="3">
    <source>
        <dbReference type="EMBL" id="KNF06978.1"/>
    </source>
</evidence>
<dbReference type="RefSeq" id="WP_050379083.1">
    <property type="nucleotide sequence ID" value="NZ_LGSS01000039.1"/>
</dbReference>
<dbReference type="OrthoDB" id="9813662at2"/>
<dbReference type="PANTHER" id="PTHR46797:SF1">
    <property type="entry name" value="METHYLPHOSPHONATE SYNTHASE"/>
    <property type="match status" value="1"/>
</dbReference>
<dbReference type="STRING" id="1503.CLPU_39c00050"/>
<dbReference type="PANTHER" id="PTHR46797">
    <property type="entry name" value="HTH-TYPE TRANSCRIPTIONAL REGULATOR"/>
    <property type="match status" value="1"/>
</dbReference>
<dbReference type="InterPro" id="IPR001387">
    <property type="entry name" value="Cro/C1-type_HTH"/>
</dbReference>
<dbReference type="CDD" id="cd00093">
    <property type="entry name" value="HTH_XRE"/>
    <property type="match status" value="1"/>
</dbReference>
<evidence type="ECO:0000256" key="1">
    <source>
        <dbReference type="ARBA" id="ARBA00023125"/>
    </source>
</evidence>
<comment type="caution">
    <text evidence="3">The sequence shown here is derived from an EMBL/GenBank/DDBJ whole genome shotgun (WGS) entry which is preliminary data.</text>
</comment>
<organism evidence="3 4">
    <name type="scientific">Gottschalkia purinilytica</name>
    <name type="common">Clostridium purinilyticum</name>
    <dbReference type="NCBI Taxonomy" id="1503"/>
    <lineage>
        <taxon>Bacteria</taxon>
        <taxon>Bacillati</taxon>
        <taxon>Bacillota</taxon>
        <taxon>Tissierellia</taxon>
        <taxon>Tissierellales</taxon>
        <taxon>Gottschalkiaceae</taxon>
        <taxon>Gottschalkia</taxon>
    </lineage>
</organism>
<dbReference type="AlphaFoldDB" id="A0A0L0W635"/>
<proteinExistence type="predicted"/>
<dbReference type="InterPro" id="IPR010982">
    <property type="entry name" value="Lambda_DNA-bd_dom_sf"/>
</dbReference>
<feature type="domain" description="HTH cro/C1-type" evidence="2">
    <location>
        <begin position="7"/>
        <end position="61"/>
    </location>
</feature>
<keyword evidence="4" id="KW-1185">Reference proteome</keyword>
<dbReference type="Gene3D" id="1.10.260.40">
    <property type="entry name" value="lambda repressor-like DNA-binding domains"/>
    <property type="match status" value="1"/>
</dbReference>
<dbReference type="Pfam" id="PF01381">
    <property type="entry name" value="HTH_3"/>
    <property type="match status" value="1"/>
</dbReference>
<dbReference type="PROSITE" id="PS50943">
    <property type="entry name" value="HTH_CROC1"/>
    <property type="match status" value="1"/>
</dbReference>
<evidence type="ECO:0000259" key="2">
    <source>
        <dbReference type="PROSITE" id="PS50943"/>
    </source>
</evidence>
<gene>
    <name evidence="3" type="ORF">CLPU_39c00050</name>
</gene>
<name>A0A0L0W635_GOTPU</name>
<dbReference type="GO" id="GO:0005829">
    <property type="term" value="C:cytosol"/>
    <property type="evidence" value="ECO:0007669"/>
    <property type="project" value="TreeGrafter"/>
</dbReference>
<reference evidence="4" key="1">
    <citation type="submission" date="2015-07" db="EMBL/GenBank/DDBJ databases">
        <title>Draft genome sequence of the purine-degrading Gottschalkia purinilyticum DSM 1384 (formerly Clostridium purinilyticum).</title>
        <authorList>
            <person name="Poehlein A."/>
            <person name="Schiel-Bengelsdorf B."/>
            <person name="Bengelsdorf F.R."/>
            <person name="Daniel R."/>
            <person name="Duerre P."/>
        </authorList>
    </citation>
    <scope>NUCLEOTIDE SEQUENCE [LARGE SCALE GENOMIC DNA]</scope>
    <source>
        <strain evidence="4">DSM 1384</strain>
    </source>
</reference>
<dbReference type="Proteomes" id="UP000037267">
    <property type="component" value="Unassembled WGS sequence"/>
</dbReference>
<dbReference type="GO" id="GO:0003700">
    <property type="term" value="F:DNA-binding transcription factor activity"/>
    <property type="evidence" value="ECO:0007669"/>
    <property type="project" value="TreeGrafter"/>
</dbReference>
<sequence>MEVGKRIRDLRRVLDMTTYELAQKTGFSQSTISKIETGKRKIDIDTLETIAKALKVSPSKLLEEESVKKEDKFETPGDAMKFILEQNVIMNFGDFDIDKMSDKQVIEFANELLRQLELISHKYKK</sequence>
<dbReference type="InterPro" id="IPR050807">
    <property type="entry name" value="TransReg_Diox_bact_type"/>
</dbReference>
<dbReference type="SMART" id="SM00530">
    <property type="entry name" value="HTH_XRE"/>
    <property type="match status" value="1"/>
</dbReference>
<keyword evidence="1" id="KW-0238">DNA-binding</keyword>
<accession>A0A0L0W635</accession>
<dbReference type="EMBL" id="LGSS01000039">
    <property type="protein sequence ID" value="KNF06978.1"/>
    <property type="molecule type" value="Genomic_DNA"/>
</dbReference>
<protein>
    <submittedName>
        <fullName evidence="3">Putative transcription factor</fullName>
    </submittedName>
</protein>
<evidence type="ECO:0000313" key="4">
    <source>
        <dbReference type="Proteomes" id="UP000037267"/>
    </source>
</evidence>
<dbReference type="GO" id="GO:0003677">
    <property type="term" value="F:DNA binding"/>
    <property type="evidence" value="ECO:0007669"/>
    <property type="project" value="UniProtKB-KW"/>
</dbReference>
<dbReference type="SUPFAM" id="SSF47413">
    <property type="entry name" value="lambda repressor-like DNA-binding domains"/>
    <property type="match status" value="1"/>
</dbReference>